<dbReference type="InterPro" id="IPR050807">
    <property type="entry name" value="TransReg_Diox_bact_type"/>
</dbReference>
<dbReference type="PROSITE" id="PS50943">
    <property type="entry name" value="HTH_CROC1"/>
    <property type="match status" value="1"/>
</dbReference>
<dbReference type="InterPro" id="IPR011051">
    <property type="entry name" value="RmlC_Cupin_sf"/>
</dbReference>
<dbReference type="EMBL" id="FNVQ01000007">
    <property type="protein sequence ID" value="SEG85908.1"/>
    <property type="molecule type" value="Genomic_DNA"/>
</dbReference>
<dbReference type="Pfam" id="PF07883">
    <property type="entry name" value="Cupin_2"/>
    <property type="match status" value="1"/>
</dbReference>
<dbReference type="Pfam" id="PF13560">
    <property type="entry name" value="HTH_31"/>
    <property type="match status" value="1"/>
</dbReference>
<dbReference type="InterPro" id="IPR014710">
    <property type="entry name" value="RmlC-like_jellyroll"/>
</dbReference>
<dbReference type="PANTHER" id="PTHR46797">
    <property type="entry name" value="HTH-TYPE TRANSCRIPTIONAL REGULATOR"/>
    <property type="match status" value="1"/>
</dbReference>
<name>A0A1H6DL18_9GAMM</name>
<dbReference type="CDD" id="cd00093">
    <property type="entry name" value="HTH_XRE"/>
    <property type="match status" value="1"/>
</dbReference>
<dbReference type="Gene3D" id="2.60.120.10">
    <property type="entry name" value="Jelly Rolls"/>
    <property type="match status" value="1"/>
</dbReference>
<accession>A0A1H6DL18</accession>
<keyword evidence="1" id="KW-0238">DNA-binding</keyword>
<dbReference type="AlphaFoldDB" id="A0A1H6DL18"/>
<dbReference type="GO" id="GO:0003677">
    <property type="term" value="F:DNA binding"/>
    <property type="evidence" value="ECO:0007669"/>
    <property type="project" value="UniProtKB-KW"/>
</dbReference>
<evidence type="ECO:0000313" key="4">
    <source>
        <dbReference type="Proteomes" id="UP000236745"/>
    </source>
</evidence>
<protein>
    <submittedName>
        <fullName evidence="3">Transcriptional regulator, XRE family with cupin sensor</fullName>
    </submittedName>
</protein>
<sequence length="187" mass="20657">MSESTPPIGMKLRHARKVKGMRLRDLAAEVECSESFLSKLENDKVQPSLQLLHRIVAVLETSISNLFSDTDDSVVSRAGTRQLLHTSNIRRGEGVTLETLISPSQGHLLFGAIHIVRAGGGSSGPISHEGEEVGYVLEGELELNVDGTEYHLYPGDSFFFQSRLPHGYRNPTDKDTRVLWVNTPSTF</sequence>
<dbReference type="Proteomes" id="UP000236745">
    <property type="component" value="Unassembled WGS sequence"/>
</dbReference>
<dbReference type="CDD" id="cd02209">
    <property type="entry name" value="cupin_XRE_C"/>
    <property type="match status" value="1"/>
</dbReference>
<reference evidence="3 4" key="1">
    <citation type="submission" date="2016-10" db="EMBL/GenBank/DDBJ databases">
        <authorList>
            <person name="de Groot N.N."/>
        </authorList>
    </citation>
    <scope>NUCLEOTIDE SEQUENCE [LARGE SCALE GENOMIC DNA]</scope>
    <source>
        <strain evidence="3 4">DSM 22012</strain>
    </source>
</reference>
<dbReference type="RefSeq" id="WP_200826883.1">
    <property type="nucleotide sequence ID" value="NZ_FNVQ01000007.1"/>
</dbReference>
<dbReference type="InterPro" id="IPR010982">
    <property type="entry name" value="Lambda_DNA-bd_dom_sf"/>
</dbReference>
<dbReference type="InterPro" id="IPR001387">
    <property type="entry name" value="Cro/C1-type_HTH"/>
</dbReference>
<gene>
    <name evidence="3" type="ORF">SAMN05444390_10761</name>
</gene>
<dbReference type="Gene3D" id="1.10.260.40">
    <property type="entry name" value="lambda repressor-like DNA-binding domains"/>
    <property type="match status" value="1"/>
</dbReference>
<evidence type="ECO:0000313" key="3">
    <source>
        <dbReference type="EMBL" id="SEG85908.1"/>
    </source>
</evidence>
<dbReference type="PANTHER" id="PTHR46797:SF2">
    <property type="entry name" value="TRANSCRIPTIONAL REGULATOR"/>
    <property type="match status" value="1"/>
</dbReference>
<dbReference type="SUPFAM" id="SSF51182">
    <property type="entry name" value="RmlC-like cupins"/>
    <property type="match status" value="1"/>
</dbReference>
<proteinExistence type="predicted"/>
<evidence type="ECO:0000256" key="1">
    <source>
        <dbReference type="ARBA" id="ARBA00023125"/>
    </source>
</evidence>
<dbReference type="InterPro" id="IPR013096">
    <property type="entry name" value="Cupin_2"/>
</dbReference>
<organism evidence="3 4">
    <name type="scientific">Marinobacterium lutimaris</name>
    <dbReference type="NCBI Taxonomy" id="568106"/>
    <lineage>
        <taxon>Bacteria</taxon>
        <taxon>Pseudomonadati</taxon>
        <taxon>Pseudomonadota</taxon>
        <taxon>Gammaproteobacteria</taxon>
        <taxon>Oceanospirillales</taxon>
        <taxon>Oceanospirillaceae</taxon>
        <taxon>Marinobacterium</taxon>
    </lineage>
</organism>
<dbReference type="GO" id="GO:0003700">
    <property type="term" value="F:DNA-binding transcription factor activity"/>
    <property type="evidence" value="ECO:0007669"/>
    <property type="project" value="TreeGrafter"/>
</dbReference>
<dbReference type="SUPFAM" id="SSF47413">
    <property type="entry name" value="lambda repressor-like DNA-binding domains"/>
    <property type="match status" value="1"/>
</dbReference>
<evidence type="ECO:0000259" key="2">
    <source>
        <dbReference type="PROSITE" id="PS50943"/>
    </source>
</evidence>
<dbReference type="GO" id="GO:0005829">
    <property type="term" value="C:cytosol"/>
    <property type="evidence" value="ECO:0007669"/>
    <property type="project" value="TreeGrafter"/>
</dbReference>
<keyword evidence="4" id="KW-1185">Reference proteome</keyword>
<feature type="domain" description="HTH cro/C1-type" evidence="2">
    <location>
        <begin position="12"/>
        <end position="66"/>
    </location>
</feature>
<dbReference type="SMART" id="SM00530">
    <property type="entry name" value="HTH_XRE"/>
    <property type="match status" value="1"/>
</dbReference>